<proteinExistence type="evidence at transcript level"/>
<dbReference type="PANTHER" id="PTHR10418">
    <property type="entry name" value="SECURIN-3"/>
    <property type="match status" value="1"/>
</dbReference>
<protein>
    <recommendedName>
        <fullName evidence="13">Securin</fullName>
    </recommendedName>
</protein>
<keyword evidence="8" id="KW-0159">Chromosome partition</keyword>
<reference evidence="14" key="1">
    <citation type="submission" date="2009-04" db="EMBL/GenBank/DDBJ databases">
        <title>Rana catesbeiana ESTs and full-length cDNAs.</title>
        <authorList>
            <person name="Helbing C.C."/>
            <person name="Veldhoen N."/>
            <person name="Leong J."/>
            <person name="Koop B.F."/>
        </authorList>
    </citation>
    <scope>NUCLEOTIDE SEQUENCE</scope>
    <source>
        <tissue evidence="14">Mixed tissue</tissue>
    </source>
</reference>
<comment type="similarity">
    <text evidence="3">Belongs to the securin family.</text>
</comment>
<organism evidence="14">
    <name type="scientific">Aquarana catesbeiana</name>
    <name type="common">American bullfrog</name>
    <name type="synonym">Rana catesbeiana</name>
    <dbReference type="NCBI Taxonomy" id="8400"/>
    <lineage>
        <taxon>Eukaryota</taxon>
        <taxon>Metazoa</taxon>
        <taxon>Chordata</taxon>
        <taxon>Craniata</taxon>
        <taxon>Vertebrata</taxon>
        <taxon>Euteleostomi</taxon>
        <taxon>Amphibia</taxon>
        <taxon>Batrachia</taxon>
        <taxon>Anura</taxon>
        <taxon>Neobatrachia</taxon>
        <taxon>Ranoidea</taxon>
        <taxon>Ranidae</taxon>
        <taxon>Aquarana</taxon>
    </lineage>
</organism>
<keyword evidence="11" id="KW-0539">Nucleus</keyword>
<dbReference type="AlphaFoldDB" id="C1C4U2"/>
<dbReference type="EMBL" id="BT081871">
    <property type="protein sequence ID" value="ACO52002.1"/>
    <property type="molecule type" value="mRNA"/>
</dbReference>
<keyword evidence="6" id="KW-0677">Repeat</keyword>
<evidence type="ECO:0000256" key="4">
    <source>
        <dbReference type="ARBA" id="ARBA00022490"/>
    </source>
</evidence>
<evidence type="ECO:0000256" key="11">
    <source>
        <dbReference type="ARBA" id="ARBA00023242"/>
    </source>
</evidence>
<dbReference type="PANTHER" id="PTHR10418:SF2">
    <property type="entry name" value="SECURIN"/>
    <property type="match status" value="1"/>
</dbReference>
<keyword evidence="4" id="KW-0963">Cytoplasm</keyword>
<evidence type="ECO:0000256" key="12">
    <source>
        <dbReference type="ARBA" id="ARBA00023306"/>
    </source>
</evidence>
<evidence type="ECO:0000256" key="10">
    <source>
        <dbReference type="ARBA" id="ARBA00023036"/>
    </source>
</evidence>
<gene>
    <name evidence="14" type="primary">PTTG1</name>
</gene>
<keyword evidence="7" id="KW-0498">Mitosis</keyword>
<sequence length="278" mass="30448">MATVIFIDQENGDVASTLSKDRLKSAIPGKTLLKSHPGKVFGSSGTVVKPRKALGNVNSAVPQKKGALGVKNSAPVTKQASEACIKPSRQSYPKIEKCVPYDPADFETFDVPQEHKLSHFYLAGVPLFVHEKEAAKFDALIQEPAPMDFPVFSWESDIADTLPSFLATSDDALDLPQKMSEACIKSSGQSYPEIEKCLPYHPEEFETFDVPQGSKLSHLYLAGVPLIVYENEFALSIKEPAPMDIPAFTWESDTSSTCPSFLATLDEITLDMPKMENC</sequence>
<evidence type="ECO:0000256" key="13">
    <source>
        <dbReference type="ARBA" id="ARBA00039185"/>
    </source>
</evidence>
<evidence type="ECO:0000256" key="3">
    <source>
        <dbReference type="ARBA" id="ARBA00009264"/>
    </source>
</evidence>
<evidence type="ECO:0000256" key="8">
    <source>
        <dbReference type="ARBA" id="ARBA00022829"/>
    </source>
</evidence>
<comment type="subcellular location">
    <subcellularLocation>
        <location evidence="2">Cytoplasm</location>
    </subcellularLocation>
    <subcellularLocation>
        <location evidence="1">Nucleus</location>
    </subcellularLocation>
</comment>
<dbReference type="GO" id="GO:0005634">
    <property type="term" value="C:nucleus"/>
    <property type="evidence" value="ECO:0007669"/>
    <property type="project" value="UniProtKB-SubCell"/>
</dbReference>
<dbReference type="GO" id="GO:0051276">
    <property type="term" value="P:chromosome organization"/>
    <property type="evidence" value="ECO:0007669"/>
    <property type="project" value="InterPro"/>
</dbReference>
<evidence type="ECO:0000256" key="6">
    <source>
        <dbReference type="ARBA" id="ARBA00022737"/>
    </source>
</evidence>
<keyword evidence="12" id="KW-0131">Cell cycle</keyword>
<evidence type="ECO:0000256" key="9">
    <source>
        <dbReference type="ARBA" id="ARBA00022843"/>
    </source>
</evidence>
<dbReference type="GO" id="GO:0005737">
    <property type="term" value="C:cytoplasm"/>
    <property type="evidence" value="ECO:0007669"/>
    <property type="project" value="UniProtKB-SubCell"/>
</dbReference>
<keyword evidence="10" id="KW-0729">SH3-binding</keyword>
<keyword evidence="5" id="KW-0132">Cell division</keyword>
<dbReference type="Pfam" id="PF04856">
    <property type="entry name" value="Securin"/>
    <property type="match status" value="2"/>
</dbReference>
<dbReference type="InterPro" id="IPR006940">
    <property type="entry name" value="Securin_separation_inhibitor"/>
</dbReference>
<evidence type="ECO:0000256" key="2">
    <source>
        <dbReference type="ARBA" id="ARBA00004496"/>
    </source>
</evidence>
<evidence type="ECO:0000256" key="5">
    <source>
        <dbReference type="ARBA" id="ARBA00022618"/>
    </source>
</evidence>
<dbReference type="GO" id="GO:0051301">
    <property type="term" value="P:cell division"/>
    <property type="evidence" value="ECO:0007669"/>
    <property type="project" value="UniProtKB-KW"/>
</dbReference>
<evidence type="ECO:0000256" key="1">
    <source>
        <dbReference type="ARBA" id="ARBA00004123"/>
    </source>
</evidence>
<accession>C1C4U2</accession>
<keyword evidence="9" id="KW-0832">Ubl conjugation</keyword>
<dbReference type="GO" id="GO:0017124">
    <property type="term" value="F:SH3 domain binding"/>
    <property type="evidence" value="ECO:0007669"/>
    <property type="project" value="UniProtKB-KW"/>
</dbReference>
<dbReference type="GO" id="GO:0045143">
    <property type="term" value="P:homologous chromosome segregation"/>
    <property type="evidence" value="ECO:0007669"/>
    <property type="project" value="TreeGrafter"/>
</dbReference>
<name>C1C4U2_AQUCT</name>
<evidence type="ECO:0000313" key="14">
    <source>
        <dbReference type="EMBL" id="ACO52002.1"/>
    </source>
</evidence>
<evidence type="ECO:0000256" key="7">
    <source>
        <dbReference type="ARBA" id="ARBA00022776"/>
    </source>
</evidence>